<dbReference type="RefSeq" id="WP_323180606.1">
    <property type="nucleotide sequence ID" value="NZ_JAPKNH010000002.1"/>
</dbReference>
<dbReference type="GO" id="GO:0003677">
    <property type="term" value="F:DNA binding"/>
    <property type="evidence" value="ECO:0007669"/>
    <property type="project" value="UniProtKB-KW"/>
</dbReference>
<dbReference type="Proteomes" id="UP001596150">
    <property type="component" value="Unassembled WGS sequence"/>
</dbReference>
<accession>A0ABW0PPJ7</accession>
<gene>
    <name evidence="6" type="ORF">ACFPP9_02270</name>
</gene>
<dbReference type="InterPro" id="IPR046335">
    <property type="entry name" value="LacI/GalR-like_sensor"/>
</dbReference>
<dbReference type="PANTHER" id="PTHR30146">
    <property type="entry name" value="LACI-RELATED TRANSCRIPTIONAL REPRESSOR"/>
    <property type="match status" value="1"/>
</dbReference>
<dbReference type="Pfam" id="PF13377">
    <property type="entry name" value="Peripla_BP_3"/>
    <property type="match status" value="1"/>
</dbReference>
<organism evidence="6 7">
    <name type="scientific">Kaistia terrae</name>
    <dbReference type="NCBI Taxonomy" id="537017"/>
    <lineage>
        <taxon>Bacteria</taxon>
        <taxon>Pseudomonadati</taxon>
        <taxon>Pseudomonadota</taxon>
        <taxon>Alphaproteobacteria</taxon>
        <taxon>Hyphomicrobiales</taxon>
        <taxon>Kaistiaceae</taxon>
        <taxon>Kaistia</taxon>
    </lineage>
</organism>
<dbReference type="SUPFAM" id="SSF53822">
    <property type="entry name" value="Periplasmic binding protein-like I"/>
    <property type="match status" value="1"/>
</dbReference>
<protein>
    <submittedName>
        <fullName evidence="6">LacI family DNA-binding transcriptional regulator</fullName>
    </submittedName>
</protein>
<keyword evidence="2" id="KW-0805">Transcription regulation</keyword>
<evidence type="ECO:0000313" key="7">
    <source>
        <dbReference type="Proteomes" id="UP001596150"/>
    </source>
</evidence>
<evidence type="ECO:0000259" key="5">
    <source>
        <dbReference type="PROSITE" id="PS50932"/>
    </source>
</evidence>
<dbReference type="Gene3D" id="3.40.50.2300">
    <property type="match status" value="2"/>
</dbReference>
<name>A0ABW0PPJ7_9HYPH</name>
<dbReference type="Gene3D" id="1.10.260.40">
    <property type="entry name" value="lambda repressor-like DNA-binding domains"/>
    <property type="match status" value="1"/>
</dbReference>
<dbReference type="PROSITE" id="PS50932">
    <property type="entry name" value="HTH_LACI_2"/>
    <property type="match status" value="1"/>
</dbReference>
<dbReference type="InterPro" id="IPR028082">
    <property type="entry name" value="Peripla_BP_I"/>
</dbReference>
<keyword evidence="3 6" id="KW-0238">DNA-binding</keyword>
<feature type="domain" description="HTH lacI-type" evidence="5">
    <location>
        <begin position="12"/>
        <end position="66"/>
    </location>
</feature>
<dbReference type="SMART" id="SM00354">
    <property type="entry name" value="HTH_LACI"/>
    <property type="match status" value="1"/>
</dbReference>
<dbReference type="CDD" id="cd01392">
    <property type="entry name" value="HTH_LacI"/>
    <property type="match status" value="1"/>
</dbReference>
<evidence type="ECO:0000313" key="6">
    <source>
        <dbReference type="EMBL" id="MFC5514581.1"/>
    </source>
</evidence>
<reference evidence="7" key="1">
    <citation type="journal article" date="2019" name="Int. J. Syst. Evol. Microbiol.">
        <title>The Global Catalogue of Microorganisms (GCM) 10K type strain sequencing project: providing services to taxonomists for standard genome sequencing and annotation.</title>
        <authorList>
            <consortium name="The Broad Institute Genomics Platform"/>
            <consortium name="The Broad Institute Genome Sequencing Center for Infectious Disease"/>
            <person name="Wu L."/>
            <person name="Ma J."/>
        </authorList>
    </citation>
    <scope>NUCLEOTIDE SEQUENCE [LARGE SCALE GENOMIC DNA]</scope>
    <source>
        <strain evidence="7">KACC 12633</strain>
    </source>
</reference>
<keyword evidence="1" id="KW-0678">Repressor</keyword>
<dbReference type="InterPro" id="IPR000843">
    <property type="entry name" value="HTH_LacI"/>
</dbReference>
<evidence type="ECO:0000256" key="2">
    <source>
        <dbReference type="ARBA" id="ARBA00023015"/>
    </source>
</evidence>
<comment type="caution">
    <text evidence="6">The sequence shown here is derived from an EMBL/GenBank/DDBJ whole genome shotgun (WGS) entry which is preliminary data.</text>
</comment>
<dbReference type="Pfam" id="PF00356">
    <property type="entry name" value="LacI"/>
    <property type="match status" value="1"/>
</dbReference>
<evidence type="ECO:0000256" key="4">
    <source>
        <dbReference type="ARBA" id="ARBA00023163"/>
    </source>
</evidence>
<proteinExistence type="predicted"/>
<dbReference type="InterPro" id="IPR010982">
    <property type="entry name" value="Lambda_DNA-bd_dom_sf"/>
</dbReference>
<evidence type="ECO:0000256" key="1">
    <source>
        <dbReference type="ARBA" id="ARBA00022491"/>
    </source>
</evidence>
<sequence length="341" mass="36413">MVANMKSSRRYPSSTDVARLAGVSQSAVSRAFNKGKSVSEETSRKVFAAAEELGYSPNFLPRMLLKHRSDLVAIVIGDSSNPFYAVAVDAFSKALQETGHQVLLASVDGGNALDGILPRLASYRVDAIVSALPVVTTAAAEAFARLRIPIVSFNTPAHNQWVASVCSDNAGGAALVADLFVERGARSFGFIGGTPSDYASGERLRGFRERLDAHGFDRIEIAMGDYLYEDAFKAAAAMAERREVPDALFCANDLMAFGALDALRRAGLRVPEDVLVAGYDDVPAAAWGSFDLTTVVHGHQAMVAAAIEILHARMAETHADPTDGGTITVPVRLVERATTRR</sequence>
<dbReference type="EMBL" id="JBHSML010000002">
    <property type="protein sequence ID" value="MFC5514581.1"/>
    <property type="molecule type" value="Genomic_DNA"/>
</dbReference>
<dbReference type="SUPFAM" id="SSF47413">
    <property type="entry name" value="lambda repressor-like DNA-binding domains"/>
    <property type="match status" value="1"/>
</dbReference>
<keyword evidence="7" id="KW-1185">Reference proteome</keyword>
<dbReference type="CDD" id="cd06278">
    <property type="entry name" value="PBP1_LacI-like"/>
    <property type="match status" value="1"/>
</dbReference>
<evidence type="ECO:0000256" key="3">
    <source>
        <dbReference type="ARBA" id="ARBA00023125"/>
    </source>
</evidence>
<dbReference type="PANTHER" id="PTHR30146:SF95">
    <property type="entry name" value="RIBOSE OPERON REPRESSOR"/>
    <property type="match status" value="1"/>
</dbReference>
<keyword evidence="4" id="KW-0804">Transcription</keyword>